<evidence type="ECO:0000313" key="5">
    <source>
        <dbReference type="EMBL" id="MFD1529595.1"/>
    </source>
</evidence>
<dbReference type="Proteomes" id="UP001597145">
    <property type="component" value="Unassembled WGS sequence"/>
</dbReference>
<dbReference type="RefSeq" id="WP_379659696.1">
    <property type="nucleotide sequence ID" value="NZ_JBHUCP010000005.1"/>
</dbReference>
<evidence type="ECO:0000256" key="3">
    <source>
        <dbReference type="ARBA" id="ARBA00022729"/>
    </source>
</evidence>
<dbReference type="InterPro" id="IPR025997">
    <property type="entry name" value="SBP_2_dom"/>
</dbReference>
<reference evidence="6" key="1">
    <citation type="journal article" date="2019" name="Int. J. Syst. Evol. Microbiol.">
        <title>The Global Catalogue of Microorganisms (GCM) 10K type strain sequencing project: providing services to taxonomists for standard genome sequencing and annotation.</title>
        <authorList>
            <consortium name="The Broad Institute Genomics Platform"/>
            <consortium name="The Broad Institute Genome Sequencing Center for Infectious Disease"/>
            <person name="Wu L."/>
            <person name="Ma J."/>
        </authorList>
    </citation>
    <scope>NUCLEOTIDE SEQUENCE [LARGE SCALE GENOMIC DNA]</scope>
    <source>
        <strain evidence="6">JCM 12165</strain>
    </source>
</reference>
<sequence length="350" mass="36609">SSGAAGPSGDAFKISFANFTEAAPLFRVIHTNLDDVISRGDSGLELKWYDNAGDAAKMSQNAQLMVQDQPDAIVVYPVSAATQGVSQILADGRIPCVSVNLDTEACDFLNIDNRALGEQTAEIIGRAAAERGWNASNTTVLIGQNAASGEQVNDCVRYFYSTIAPILGLEEVDPTTITPTTTTIGANAIQFEGASTLQPSFEAVTNLLPSIPAGNNIILYTVNNDSTTGALRALEDAGRGGDDVLLIGGLGGDETGITALREDPRWVAEGDIFVSWWGAYAAAMAKAVAEGAKPPADVTPLPQIVLDKTTVDEYHAPGSAAVSKLPPLVPDNEFLDQSGVLQYVRGVAGL</sequence>
<dbReference type="Gene3D" id="3.40.50.2300">
    <property type="match status" value="2"/>
</dbReference>
<comment type="subcellular location">
    <subcellularLocation>
        <location evidence="1">Cell envelope</location>
    </subcellularLocation>
</comment>
<dbReference type="SUPFAM" id="SSF53822">
    <property type="entry name" value="Periplasmic binding protein-like I"/>
    <property type="match status" value="1"/>
</dbReference>
<evidence type="ECO:0000256" key="1">
    <source>
        <dbReference type="ARBA" id="ARBA00004196"/>
    </source>
</evidence>
<proteinExistence type="inferred from homology"/>
<evidence type="ECO:0000256" key="2">
    <source>
        <dbReference type="ARBA" id="ARBA00007639"/>
    </source>
</evidence>
<comment type="similarity">
    <text evidence="2">Belongs to the bacterial solute-binding protein 2 family.</text>
</comment>
<dbReference type="PANTHER" id="PTHR46847">
    <property type="entry name" value="D-ALLOSE-BINDING PERIPLASMIC PROTEIN-RELATED"/>
    <property type="match status" value="1"/>
</dbReference>
<accession>A0ABW4FH46</accession>
<feature type="domain" description="Periplasmic binding protein" evidence="4">
    <location>
        <begin position="44"/>
        <end position="292"/>
    </location>
</feature>
<comment type="caution">
    <text evidence="5">The sequence shown here is derived from an EMBL/GenBank/DDBJ whole genome shotgun (WGS) entry which is preliminary data.</text>
</comment>
<dbReference type="PANTHER" id="PTHR46847:SF1">
    <property type="entry name" value="D-ALLOSE-BINDING PERIPLASMIC PROTEIN-RELATED"/>
    <property type="match status" value="1"/>
</dbReference>
<dbReference type="EMBL" id="JBHUCP010000005">
    <property type="protein sequence ID" value="MFD1529595.1"/>
    <property type="molecule type" value="Genomic_DNA"/>
</dbReference>
<dbReference type="InterPro" id="IPR028082">
    <property type="entry name" value="Peripla_BP_I"/>
</dbReference>
<feature type="non-terminal residue" evidence="5">
    <location>
        <position position="1"/>
    </location>
</feature>
<evidence type="ECO:0000313" key="6">
    <source>
        <dbReference type="Proteomes" id="UP001597145"/>
    </source>
</evidence>
<keyword evidence="3" id="KW-0732">Signal</keyword>
<name>A0ABW4FH46_9PSEU</name>
<dbReference type="Pfam" id="PF13407">
    <property type="entry name" value="Peripla_BP_4"/>
    <property type="match status" value="1"/>
</dbReference>
<evidence type="ECO:0000259" key="4">
    <source>
        <dbReference type="Pfam" id="PF13407"/>
    </source>
</evidence>
<protein>
    <submittedName>
        <fullName evidence="5">Sugar ABC transporter substrate-binding protein</fullName>
    </submittedName>
</protein>
<organism evidence="5 6">
    <name type="scientific">Pseudonocardia aurantiaca</name>
    <dbReference type="NCBI Taxonomy" id="75290"/>
    <lineage>
        <taxon>Bacteria</taxon>
        <taxon>Bacillati</taxon>
        <taxon>Actinomycetota</taxon>
        <taxon>Actinomycetes</taxon>
        <taxon>Pseudonocardiales</taxon>
        <taxon>Pseudonocardiaceae</taxon>
        <taxon>Pseudonocardia</taxon>
    </lineage>
</organism>
<keyword evidence="6" id="KW-1185">Reference proteome</keyword>
<gene>
    <name evidence="5" type="ORF">ACFSCY_09100</name>
</gene>